<gene>
    <name evidence="2" type="ORF">COV60_01470</name>
</gene>
<proteinExistence type="predicted"/>
<keyword evidence="1" id="KW-0472">Membrane</keyword>
<dbReference type="AlphaFoldDB" id="A0A2H0N2V3"/>
<protein>
    <submittedName>
        <fullName evidence="2">Uncharacterized protein</fullName>
    </submittedName>
</protein>
<feature type="transmembrane region" description="Helical" evidence="1">
    <location>
        <begin position="73"/>
        <end position="98"/>
    </location>
</feature>
<organism evidence="2 3">
    <name type="scientific">Candidatus Magasanikbacteria bacterium CG11_big_fil_rev_8_21_14_0_20_43_7</name>
    <dbReference type="NCBI Taxonomy" id="1974654"/>
    <lineage>
        <taxon>Bacteria</taxon>
        <taxon>Candidatus Magasanikiibacteriota</taxon>
    </lineage>
</organism>
<reference evidence="2 3" key="1">
    <citation type="submission" date="2017-09" db="EMBL/GenBank/DDBJ databases">
        <title>Depth-based differentiation of microbial function through sediment-hosted aquifers and enrichment of novel symbionts in the deep terrestrial subsurface.</title>
        <authorList>
            <person name="Probst A.J."/>
            <person name="Ladd B."/>
            <person name="Jarett J.K."/>
            <person name="Geller-Mcgrath D.E."/>
            <person name="Sieber C.M."/>
            <person name="Emerson J.B."/>
            <person name="Anantharaman K."/>
            <person name="Thomas B.C."/>
            <person name="Malmstrom R."/>
            <person name="Stieglmeier M."/>
            <person name="Klingl A."/>
            <person name="Woyke T."/>
            <person name="Ryan C.M."/>
            <person name="Banfield J.F."/>
        </authorList>
    </citation>
    <scope>NUCLEOTIDE SEQUENCE [LARGE SCALE GENOMIC DNA]</scope>
    <source>
        <strain evidence="2">CG11_big_fil_rev_8_21_14_0_20_43_7</strain>
    </source>
</reference>
<dbReference type="Proteomes" id="UP000229782">
    <property type="component" value="Unassembled WGS sequence"/>
</dbReference>
<keyword evidence="1" id="KW-0812">Transmembrane</keyword>
<accession>A0A2H0N2V3</accession>
<evidence type="ECO:0000256" key="1">
    <source>
        <dbReference type="SAM" id="Phobius"/>
    </source>
</evidence>
<evidence type="ECO:0000313" key="3">
    <source>
        <dbReference type="Proteomes" id="UP000229782"/>
    </source>
</evidence>
<feature type="transmembrane region" description="Helical" evidence="1">
    <location>
        <begin position="7"/>
        <end position="27"/>
    </location>
</feature>
<name>A0A2H0N2V3_9BACT</name>
<comment type="caution">
    <text evidence="2">The sequence shown here is derived from an EMBL/GenBank/DDBJ whole genome shotgun (WGS) entry which is preliminary data.</text>
</comment>
<feature type="transmembrane region" description="Helical" evidence="1">
    <location>
        <begin position="39"/>
        <end position="61"/>
    </location>
</feature>
<feature type="transmembrane region" description="Helical" evidence="1">
    <location>
        <begin position="110"/>
        <end position="128"/>
    </location>
</feature>
<dbReference type="EMBL" id="PCWM01000028">
    <property type="protein sequence ID" value="PIR03222.1"/>
    <property type="molecule type" value="Genomic_DNA"/>
</dbReference>
<keyword evidence="1" id="KW-1133">Transmembrane helix</keyword>
<evidence type="ECO:0000313" key="2">
    <source>
        <dbReference type="EMBL" id="PIR03222.1"/>
    </source>
</evidence>
<sequence length="139" mass="15771">MNIKRAVFFGLLLYFVSFVTYIVIVLLQGEVSRYQAPSLMSYISMWLVNIPLIFFLGKWYFRNVSPTVQHGLQLGVVAIGVALLCDALLAFVTVVAGQPVDAFVALYTDWKLYATIFEIILLTTYMGYEFDGTFTDRNL</sequence>